<dbReference type="KEGG" id="mei:Msip34_2715"/>
<dbReference type="InterPro" id="IPR004089">
    <property type="entry name" value="MCPsignal_dom"/>
</dbReference>
<keyword evidence="2" id="KW-0812">Transmembrane</keyword>
<dbReference type="GO" id="GO:0007165">
    <property type="term" value="P:signal transduction"/>
    <property type="evidence" value="ECO:0007669"/>
    <property type="project" value="UniProtKB-KW"/>
</dbReference>
<keyword evidence="3" id="KW-1133">Transmembrane helix</keyword>
<dbReference type="OrthoDB" id="5298972at2"/>
<evidence type="ECO:0000256" key="5">
    <source>
        <dbReference type="ARBA" id="ARBA00023224"/>
    </source>
</evidence>
<dbReference type="AlphaFoldDB" id="C6XBI2"/>
<evidence type="ECO:0000256" key="2">
    <source>
        <dbReference type="ARBA" id="ARBA00022692"/>
    </source>
</evidence>
<dbReference type="STRING" id="582744.Msip34_2715"/>
<dbReference type="PANTHER" id="PTHR32089:SF119">
    <property type="entry name" value="METHYL-ACCEPTING CHEMOTAXIS PROTEIN CTPL"/>
    <property type="match status" value="1"/>
</dbReference>
<evidence type="ECO:0000256" key="7">
    <source>
        <dbReference type="SAM" id="Coils"/>
    </source>
</evidence>
<comment type="subcellular location">
    <subcellularLocation>
        <location evidence="1">Membrane</location>
        <topology evidence="1">Multi-pass membrane protein</topology>
    </subcellularLocation>
</comment>
<dbReference type="PANTHER" id="PTHR32089">
    <property type="entry name" value="METHYL-ACCEPTING CHEMOTAXIS PROTEIN MCPB"/>
    <property type="match status" value="1"/>
</dbReference>
<feature type="coiled-coil region" evidence="7">
    <location>
        <begin position="110"/>
        <end position="137"/>
    </location>
</feature>
<dbReference type="HOGENOM" id="CLU_043262_2_0_4"/>
<dbReference type="EMBL" id="CP001674">
    <property type="protein sequence ID" value="ACT51952.1"/>
    <property type="molecule type" value="Genomic_DNA"/>
</dbReference>
<organism evidence="9 10">
    <name type="scientific">Methylovorus glucosotrophus (strain SIP3-4)</name>
    <dbReference type="NCBI Taxonomy" id="582744"/>
    <lineage>
        <taxon>Bacteria</taxon>
        <taxon>Pseudomonadati</taxon>
        <taxon>Pseudomonadota</taxon>
        <taxon>Betaproteobacteria</taxon>
        <taxon>Nitrosomonadales</taxon>
        <taxon>Methylophilaceae</taxon>
        <taxon>Methylovorus</taxon>
    </lineage>
</organism>
<evidence type="ECO:0000256" key="6">
    <source>
        <dbReference type="PROSITE-ProRule" id="PRU00284"/>
    </source>
</evidence>
<sequence>MSGNDNSMTAMQDGMQEAGQSEIVGLSDLCYSVLPIWSGQVEFARQHTEEEVGQLVSRFSNLSQRINNAIKSSQGNESEHGIVSLLRDSQTQLNDITSSLRNSLEEKKILLNTVQQLANVTRELQELANTVGQIAKQTNMVAINAAIEAAHAGELGRGFAVVADEVRKLSSNSARVGKNIADKVQSVNGGIAETLAMSKQYSENDQLMVQNAETAINDVLGKFKHQADELTASAETARSESKHIGGEIAQVLVSLQFQDRVSQILANVSEQLNMLHQEVASGTAYIDPQSWLGRMQNSYTMPEQTNIHSGHASVAALPNNDADNEITFF</sequence>
<evidence type="ECO:0000256" key="3">
    <source>
        <dbReference type="ARBA" id="ARBA00022989"/>
    </source>
</evidence>
<evidence type="ECO:0000256" key="1">
    <source>
        <dbReference type="ARBA" id="ARBA00004141"/>
    </source>
</evidence>
<dbReference type="Gene3D" id="1.10.287.950">
    <property type="entry name" value="Methyl-accepting chemotaxis protein"/>
    <property type="match status" value="1"/>
</dbReference>
<evidence type="ECO:0000313" key="9">
    <source>
        <dbReference type="EMBL" id="ACT51952.1"/>
    </source>
</evidence>
<dbReference type="PROSITE" id="PS50111">
    <property type="entry name" value="CHEMOTAXIS_TRANSDUC_2"/>
    <property type="match status" value="1"/>
</dbReference>
<reference evidence="9 10" key="2">
    <citation type="journal article" date="2011" name="J. Bacteriol.">
        <title>Genomes of three methylotrophs from a single niche uncover genetic and metabolic divergence of Methylophilaceae.</title>
        <authorList>
            <person name="Lapidus A."/>
            <person name="Clum A."/>
            <person name="Labutti K."/>
            <person name="Kaluzhnaya M.G."/>
            <person name="Lim S."/>
            <person name="Beck D.A."/>
            <person name="Glavina Del Rio T."/>
            <person name="Nolan M."/>
            <person name="Mavromatis K."/>
            <person name="Huntemann M."/>
            <person name="Lucas S."/>
            <person name="Lidstrom M.E."/>
            <person name="Ivanova N."/>
            <person name="Chistoserdova L."/>
        </authorList>
    </citation>
    <scope>NUCLEOTIDE SEQUENCE [LARGE SCALE GENOMIC DNA]</scope>
    <source>
        <strain evidence="9 10">SIP3-4</strain>
    </source>
</reference>
<dbReference type="SUPFAM" id="SSF58104">
    <property type="entry name" value="Methyl-accepting chemotaxis protein (MCP) signaling domain"/>
    <property type="match status" value="1"/>
</dbReference>
<dbReference type="eggNOG" id="COG0840">
    <property type="taxonomic scope" value="Bacteria"/>
</dbReference>
<dbReference type="SMART" id="SM00283">
    <property type="entry name" value="MA"/>
    <property type="match status" value="1"/>
</dbReference>
<evidence type="ECO:0000256" key="4">
    <source>
        <dbReference type="ARBA" id="ARBA00023136"/>
    </source>
</evidence>
<name>C6XBI2_METGS</name>
<evidence type="ECO:0000259" key="8">
    <source>
        <dbReference type="PROSITE" id="PS50111"/>
    </source>
</evidence>
<accession>C6XBI2</accession>
<reference evidence="10" key="1">
    <citation type="submission" date="2009-07" db="EMBL/GenBank/DDBJ databases">
        <title>Complete sequence of chromosome of Methylovorus sp. SIP3-4.</title>
        <authorList>
            <person name="Lucas S."/>
            <person name="Copeland A."/>
            <person name="Lapidus A."/>
            <person name="Glavina del Rio T."/>
            <person name="Tice H."/>
            <person name="Bruce D."/>
            <person name="Goodwin L."/>
            <person name="Pitluck S."/>
            <person name="Clum A."/>
            <person name="Larimer F."/>
            <person name="Land M."/>
            <person name="Hauser L."/>
            <person name="Kyrpides N."/>
            <person name="Mikhailova N."/>
            <person name="Kayluzhnaya M."/>
            <person name="Chistoserdova L."/>
        </authorList>
    </citation>
    <scope>NUCLEOTIDE SEQUENCE [LARGE SCALE GENOMIC DNA]</scope>
    <source>
        <strain evidence="10">SIP3-4</strain>
    </source>
</reference>
<keyword evidence="7" id="KW-0175">Coiled coil</keyword>
<protein>
    <submittedName>
        <fullName evidence="9">Methyl-accepting chemotaxis sensory transducer</fullName>
    </submittedName>
</protein>
<gene>
    <name evidence="9" type="ordered locus">Msip34_2715</name>
</gene>
<evidence type="ECO:0000313" key="10">
    <source>
        <dbReference type="Proteomes" id="UP000002743"/>
    </source>
</evidence>
<dbReference type="Pfam" id="PF00015">
    <property type="entry name" value="MCPsignal"/>
    <property type="match status" value="1"/>
</dbReference>
<keyword evidence="4" id="KW-0472">Membrane</keyword>
<feature type="domain" description="Methyl-accepting transducer" evidence="8">
    <location>
        <begin position="112"/>
        <end position="256"/>
    </location>
</feature>
<keyword evidence="5 6" id="KW-0807">Transducer</keyword>
<keyword evidence="10" id="KW-1185">Reference proteome</keyword>
<dbReference type="Proteomes" id="UP000002743">
    <property type="component" value="Chromosome"/>
</dbReference>
<dbReference type="GO" id="GO:0016020">
    <property type="term" value="C:membrane"/>
    <property type="evidence" value="ECO:0007669"/>
    <property type="project" value="UniProtKB-SubCell"/>
</dbReference>
<proteinExistence type="predicted"/>
<dbReference type="RefSeq" id="WP_013443419.1">
    <property type="nucleotide sequence ID" value="NC_012969.1"/>
</dbReference>